<dbReference type="Pfam" id="PF09946">
    <property type="entry name" value="DUF2178"/>
    <property type="match status" value="1"/>
</dbReference>
<dbReference type="HOGENOM" id="CLU_144681_0_0_9"/>
<accession>C4IFU6</accession>
<dbReference type="InterPro" id="IPR019235">
    <property type="entry name" value="DUF2178_TM"/>
</dbReference>
<gene>
    <name evidence="2" type="ORF">CLP_1812</name>
</gene>
<dbReference type="RefSeq" id="WP_003415175.1">
    <property type="nucleotide sequence ID" value="NZ_ACOM01000005.1"/>
</dbReference>
<evidence type="ECO:0008006" key="4">
    <source>
        <dbReference type="Google" id="ProtNLM"/>
    </source>
</evidence>
<keyword evidence="1" id="KW-0812">Transmembrane</keyword>
<keyword evidence="1" id="KW-1133">Transmembrane helix</keyword>
<keyword evidence="1" id="KW-0472">Membrane</keyword>
<protein>
    <recommendedName>
        <fullName evidence="4">DUF2178 domain-containing protein</fullName>
    </recommendedName>
</protein>
<feature type="transmembrane region" description="Helical" evidence="1">
    <location>
        <begin position="33"/>
        <end position="50"/>
    </location>
</feature>
<comment type="caution">
    <text evidence="2">The sequence shown here is derived from an EMBL/GenBank/DDBJ whole genome shotgun (WGS) entry which is preliminary data.</text>
</comment>
<dbReference type="EMBL" id="ACOM01000005">
    <property type="protein sequence ID" value="EEP54222.1"/>
    <property type="molecule type" value="Genomic_DNA"/>
</dbReference>
<name>C4IFU6_CLOBU</name>
<proteinExistence type="predicted"/>
<sequence>MRIYNKKGFMSGIITLLLCVVGVIAVILKGPSIKLVILLPFLLLFSLMEIRRSLSKSMSKEDIIKNNDERDKYILLKTSYKSLEIIRSINFIVIMLSMILFAVTKSEFLLGIFVLSSIYMTLNFLVELAVNIYYEKNE</sequence>
<dbReference type="eggNOG" id="ENOG5033ICX">
    <property type="taxonomic scope" value="Bacteria"/>
</dbReference>
<dbReference type="Proteomes" id="UP000003081">
    <property type="component" value="Unassembled WGS sequence"/>
</dbReference>
<evidence type="ECO:0000256" key="1">
    <source>
        <dbReference type="SAM" id="Phobius"/>
    </source>
</evidence>
<reference evidence="2 3" key="1">
    <citation type="submission" date="2009-08" db="EMBL/GenBank/DDBJ databases">
        <authorList>
            <person name="Shrivastava S."/>
            <person name="Brinkac L.B."/>
            <person name="Brown J.L."/>
            <person name="Bruce D.B."/>
            <person name="Detter C."/>
            <person name="Green L.D."/>
            <person name="Munk C.A."/>
            <person name="Rogers Y.C."/>
            <person name="Tapia R."/>
            <person name="Sims D.R."/>
            <person name="Smith L.A."/>
            <person name="Smith T.J."/>
            <person name="Sutton G."/>
            <person name="Brettin T."/>
        </authorList>
    </citation>
    <scope>NUCLEOTIDE SEQUENCE [LARGE SCALE GENOMIC DNA]</scope>
    <source>
        <strain evidence="3">E4 str. BoNT E BL5262</strain>
    </source>
</reference>
<keyword evidence="3" id="KW-1185">Reference proteome</keyword>
<dbReference type="AlphaFoldDB" id="C4IFU6"/>
<evidence type="ECO:0000313" key="2">
    <source>
        <dbReference type="EMBL" id="EEP54222.1"/>
    </source>
</evidence>
<feature type="transmembrane region" description="Helical" evidence="1">
    <location>
        <begin position="109"/>
        <end position="134"/>
    </location>
</feature>
<feature type="transmembrane region" description="Helical" evidence="1">
    <location>
        <begin position="85"/>
        <end position="103"/>
    </location>
</feature>
<organism evidence="2 3">
    <name type="scientific">Clostridium butyricum E4 str. BoNT E BL5262</name>
    <dbReference type="NCBI Taxonomy" id="632245"/>
    <lineage>
        <taxon>Bacteria</taxon>
        <taxon>Bacillati</taxon>
        <taxon>Bacillota</taxon>
        <taxon>Clostridia</taxon>
        <taxon>Eubacteriales</taxon>
        <taxon>Clostridiaceae</taxon>
        <taxon>Clostridium</taxon>
    </lineage>
</organism>
<evidence type="ECO:0000313" key="3">
    <source>
        <dbReference type="Proteomes" id="UP000003081"/>
    </source>
</evidence>
<feature type="transmembrane region" description="Helical" evidence="1">
    <location>
        <begin position="9"/>
        <end position="27"/>
    </location>
</feature>